<dbReference type="AlphaFoldDB" id="A0A367S054"/>
<comment type="caution">
    <text evidence="2">The sequence shown here is derived from an EMBL/GenBank/DDBJ whole genome shotgun (WGS) entry which is preliminary data.</text>
</comment>
<organism evidence="2 3">
    <name type="scientific">Nostoc minutum NIES-26</name>
    <dbReference type="NCBI Taxonomy" id="1844469"/>
    <lineage>
        <taxon>Bacteria</taxon>
        <taxon>Bacillati</taxon>
        <taxon>Cyanobacteriota</taxon>
        <taxon>Cyanophyceae</taxon>
        <taxon>Nostocales</taxon>
        <taxon>Nostocaceae</taxon>
        <taxon>Nostoc</taxon>
    </lineage>
</organism>
<dbReference type="Gene3D" id="3.30.565.10">
    <property type="entry name" value="Histidine kinase-like ATPase, C-terminal domain"/>
    <property type="match status" value="1"/>
</dbReference>
<protein>
    <recommendedName>
        <fullName evidence="1">Histidine kinase/HSP90-like ATPase domain-containing protein</fullName>
    </recommendedName>
</protein>
<sequence length="192" mass="22281">MLDLVDLYQQCYPDSDWIIKEKIEEIDLEFISKDLLNICSSMKIGAQRIREIVLSLQNFSRLDEADMKKVDIHEGLDNTLLILDRRIKPEITVNKNFEKLPLVECYPAQINQVLMNILSNAIDALLENKSQTSKHIFINTLIINNNYIKVKIRDNGTEIPPEIRNKLSRSVLKIVVMTRQEAEGRRQKGRGF</sequence>
<reference evidence="2" key="1">
    <citation type="submission" date="2016-04" db="EMBL/GenBank/DDBJ databases">
        <authorList>
            <person name="Tabuchi Yagui T.R."/>
        </authorList>
    </citation>
    <scope>NUCLEOTIDE SEQUENCE [LARGE SCALE GENOMIC DNA]</scope>
    <source>
        <strain evidence="2">NIES-26</strain>
    </source>
</reference>
<dbReference type="EMBL" id="LXQD01000012">
    <property type="protein sequence ID" value="RCJ42135.1"/>
    <property type="molecule type" value="Genomic_DNA"/>
</dbReference>
<dbReference type="SUPFAM" id="SSF55874">
    <property type="entry name" value="ATPase domain of HSP90 chaperone/DNA topoisomerase II/histidine kinase"/>
    <property type="match status" value="1"/>
</dbReference>
<proteinExistence type="predicted"/>
<feature type="domain" description="Histidine kinase/HSP90-like ATPase" evidence="1">
    <location>
        <begin position="108"/>
        <end position="190"/>
    </location>
</feature>
<keyword evidence="3" id="KW-1185">Reference proteome</keyword>
<dbReference type="Pfam" id="PF02518">
    <property type="entry name" value="HATPase_c"/>
    <property type="match status" value="1"/>
</dbReference>
<dbReference type="PANTHER" id="PTHR43065:SF48">
    <property type="entry name" value="HISTIDINE KINASE"/>
    <property type="match status" value="1"/>
</dbReference>
<evidence type="ECO:0000313" key="3">
    <source>
        <dbReference type="Proteomes" id="UP000252107"/>
    </source>
</evidence>
<name>A0A367S054_9NOSO</name>
<gene>
    <name evidence="2" type="ORF">A6770_07920</name>
</gene>
<accession>A0A367S054</accession>
<evidence type="ECO:0000313" key="2">
    <source>
        <dbReference type="EMBL" id="RCJ42135.1"/>
    </source>
</evidence>
<dbReference type="PANTHER" id="PTHR43065">
    <property type="entry name" value="SENSOR HISTIDINE KINASE"/>
    <property type="match status" value="1"/>
</dbReference>
<dbReference type="InterPro" id="IPR036890">
    <property type="entry name" value="HATPase_C_sf"/>
</dbReference>
<dbReference type="InterPro" id="IPR003594">
    <property type="entry name" value="HATPase_dom"/>
</dbReference>
<evidence type="ECO:0000259" key="1">
    <source>
        <dbReference type="Pfam" id="PF02518"/>
    </source>
</evidence>
<dbReference type="Proteomes" id="UP000252107">
    <property type="component" value="Unassembled WGS sequence"/>
</dbReference>